<evidence type="ECO:0000256" key="6">
    <source>
        <dbReference type="RuleBase" id="RU003693"/>
    </source>
</evidence>
<comment type="cofactor">
    <cofactor evidence="1 6">
        <name>pyridoxal 5'-phosphate</name>
        <dbReference type="ChEBI" id="CHEBI:597326"/>
    </cofactor>
</comment>
<dbReference type="Pfam" id="PF00155">
    <property type="entry name" value="Aminotran_1_2"/>
    <property type="match status" value="1"/>
</dbReference>
<evidence type="ECO:0000256" key="3">
    <source>
        <dbReference type="ARBA" id="ARBA00022679"/>
    </source>
</evidence>
<dbReference type="NCBIfam" id="TIGR01822">
    <property type="entry name" value="2am3keto_CoA"/>
    <property type="match status" value="1"/>
</dbReference>
<dbReference type="NCBIfam" id="NF005394">
    <property type="entry name" value="PRK06939.1"/>
    <property type="match status" value="1"/>
</dbReference>
<dbReference type="GO" id="GO:0006567">
    <property type="term" value="P:L-threonine catabolic process"/>
    <property type="evidence" value="ECO:0007669"/>
    <property type="project" value="InterPro"/>
</dbReference>
<evidence type="ECO:0000256" key="5">
    <source>
        <dbReference type="ARBA" id="ARBA00023315"/>
    </source>
</evidence>
<comment type="similarity">
    <text evidence="2 6">Belongs to the class-II pyridoxal-phosphate-dependent aminotransferase family.</text>
</comment>
<dbReference type="PANTHER" id="PTHR13693">
    <property type="entry name" value="CLASS II AMINOTRANSFERASE/8-AMINO-7-OXONONANOATE SYNTHASE"/>
    <property type="match status" value="1"/>
</dbReference>
<dbReference type="FunFam" id="3.40.640.10:FF:000006">
    <property type="entry name" value="5-aminolevulinate synthase, mitochondrial"/>
    <property type="match status" value="1"/>
</dbReference>
<evidence type="ECO:0000256" key="1">
    <source>
        <dbReference type="ARBA" id="ARBA00001933"/>
    </source>
</evidence>
<sequence>MFSLMKKTFSIHSLGIYRLSFRQMNRAAWNIASKAINENLKIIQQEGTWKNERIITTAQGAHIQVNHDNKRIINFCANNYLGLSSHPEVIEAGLKALKEYGAGLSSVRFICGTQDIHKELEAKIAKFHSRDDAILYASCFDANAGIFEAFLTPDDAVISDQLNHASIIDGIRLCKAQKFRFSHRNMEELESILLKTHSTARIRMIVTDGVFSMDGNVANLPEIVKLAQKYDSVVFVDECHATGFFGKSGRGTAEFFGLPEESVQIINSTLGKALGGAAGGYTTGPKELIDLLRQKSRPYLFSNSLPPPIVAQAIKVFDLLTADSSLVEKVHENTKLFRESMKEYGFNILGDDHPICPVYVGEARLGASIADAIFNQYGIYVVGFSFPVVPKNMARIRVQMSAAHSTEDVKHLIDAFVNVGRQFKLIE</sequence>
<evidence type="ECO:0000256" key="2">
    <source>
        <dbReference type="ARBA" id="ARBA00008392"/>
    </source>
</evidence>
<dbReference type="SUPFAM" id="SSF53383">
    <property type="entry name" value="PLP-dependent transferases"/>
    <property type="match status" value="1"/>
</dbReference>
<reference evidence="8" key="2">
    <citation type="journal article" date="2022" name="Res Sq">
        <title>Comparative Genomics Reveals Insights into the Divergent Evolution of Astigmatic Mites and Household Pest Adaptations.</title>
        <authorList>
            <person name="Xiong Q."/>
            <person name="Wan A.T.-Y."/>
            <person name="Liu X.-Y."/>
            <person name="Fung C.S.-H."/>
            <person name="Xiao X."/>
            <person name="Malainual N."/>
            <person name="Hou J."/>
            <person name="Wang L."/>
            <person name="Wang M."/>
            <person name="Yang K."/>
            <person name="Cui Y."/>
            <person name="Leung E."/>
            <person name="Nong W."/>
            <person name="Shin S.-K."/>
            <person name="Au S."/>
            <person name="Jeong K.Y."/>
            <person name="Chew F.T."/>
            <person name="Hui J."/>
            <person name="Leung T.F."/>
            <person name="Tungtrongchitr A."/>
            <person name="Zhong N."/>
            <person name="Liu Z."/>
            <person name="Tsui S."/>
        </authorList>
    </citation>
    <scope>NUCLEOTIDE SEQUENCE</scope>
    <source>
        <strain evidence="8">Derf</strain>
        <tissue evidence="8">Whole organism</tissue>
    </source>
</reference>
<name>A0A922I834_DERFA</name>
<evidence type="ECO:0000313" key="9">
    <source>
        <dbReference type="Proteomes" id="UP000790347"/>
    </source>
</evidence>
<accession>A0A922I834</accession>
<dbReference type="InterPro" id="IPR004839">
    <property type="entry name" value="Aminotransferase_I/II_large"/>
</dbReference>
<dbReference type="GO" id="GO:0008890">
    <property type="term" value="F:glycine C-acetyltransferase activity"/>
    <property type="evidence" value="ECO:0007669"/>
    <property type="project" value="InterPro"/>
</dbReference>
<dbReference type="CDD" id="cd06454">
    <property type="entry name" value="KBL_like"/>
    <property type="match status" value="1"/>
</dbReference>
<feature type="domain" description="Aminotransferase class I/classII large" evidence="7">
    <location>
        <begin position="71"/>
        <end position="416"/>
    </location>
</feature>
<dbReference type="EMBL" id="ASGP02000002">
    <property type="protein sequence ID" value="KAH9521118.1"/>
    <property type="molecule type" value="Genomic_DNA"/>
</dbReference>
<dbReference type="GO" id="GO:0030170">
    <property type="term" value="F:pyridoxal phosphate binding"/>
    <property type="evidence" value="ECO:0007669"/>
    <property type="project" value="InterPro"/>
</dbReference>
<dbReference type="InterPro" id="IPR015424">
    <property type="entry name" value="PyrdxlP-dep_Trfase"/>
</dbReference>
<dbReference type="Gene3D" id="3.90.1150.10">
    <property type="entry name" value="Aspartate Aminotransferase, domain 1"/>
    <property type="match status" value="1"/>
</dbReference>
<dbReference type="PANTHER" id="PTHR13693:SF102">
    <property type="entry name" value="2-AMINO-3-KETOBUTYRATE COENZYME A LIGASE, MITOCHONDRIAL"/>
    <property type="match status" value="1"/>
</dbReference>
<keyword evidence="9" id="KW-1185">Reference proteome</keyword>
<keyword evidence="4 6" id="KW-0663">Pyridoxal phosphate</keyword>
<dbReference type="Gene3D" id="3.40.640.10">
    <property type="entry name" value="Type I PLP-dependent aspartate aminotransferase-like (Major domain)"/>
    <property type="match status" value="1"/>
</dbReference>
<evidence type="ECO:0000256" key="4">
    <source>
        <dbReference type="ARBA" id="ARBA00022898"/>
    </source>
</evidence>
<keyword evidence="5" id="KW-0012">Acyltransferase</keyword>
<dbReference type="GO" id="GO:0005739">
    <property type="term" value="C:mitochondrion"/>
    <property type="evidence" value="ECO:0007669"/>
    <property type="project" value="TreeGrafter"/>
</dbReference>
<dbReference type="OrthoDB" id="10263824at2759"/>
<protein>
    <recommendedName>
        <fullName evidence="7">Aminotransferase class I/classII large domain-containing protein</fullName>
    </recommendedName>
</protein>
<organism evidence="8 9">
    <name type="scientific">Dermatophagoides farinae</name>
    <name type="common">American house dust mite</name>
    <dbReference type="NCBI Taxonomy" id="6954"/>
    <lineage>
        <taxon>Eukaryota</taxon>
        <taxon>Metazoa</taxon>
        <taxon>Ecdysozoa</taxon>
        <taxon>Arthropoda</taxon>
        <taxon>Chelicerata</taxon>
        <taxon>Arachnida</taxon>
        <taxon>Acari</taxon>
        <taxon>Acariformes</taxon>
        <taxon>Sarcoptiformes</taxon>
        <taxon>Astigmata</taxon>
        <taxon>Psoroptidia</taxon>
        <taxon>Analgoidea</taxon>
        <taxon>Pyroglyphidae</taxon>
        <taxon>Dermatophagoidinae</taxon>
        <taxon>Dermatophagoides</taxon>
    </lineage>
</organism>
<evidence type="ECO:0000259" key="7">
    <source>
        <dbReference type="Pfam" id="PF00155"/>
    </source>
</evidence>
<dbReference type="Proteomes" id="UP000790347">
    <property type="component" value="Unassembled WGS sequence"/>
</dbReference>
<proteinExistence type="inferred from homology"/>
<dbReference type="AlphaFoldDB" id="A0A922I834"/>
<comment type="caution">
    <text evidence="8">The sequence shown here is derived from an EMBL/GenBank/DDBJ whole genome shotgun (WGS) entry which is preliminary data.</text>
</comment>
<dbReference type="InterPro" id="IPR001917">
    <property type="entry name" value="Aminotrans_II_pyridoxalP_BS"/>
</dbReference>
<keyword evidence="3" id="KW-0808">Transferase</keyword>
<dbReference type="InterPro" id="IPR011282">
    <property type="entry name" value="2am3keto_CoA_ligase"/>
</dbReference>
<dbReference type="InterPro" id="IPR015422">
    <property type="entry name" value="PyrdxlP-dep_Trfase_small"/>
</dbReference>
<dbReference type="InterPro" id="IPR015421">
    <property type="entry name" value="PyrdxlP-dep_Trfase_major"/>
</dbReference>
<dbReference type="PROSITE" id="PS00599">
    <property type="entry name" value="AA_TRANSFER_CLASS_2"/>
    <property type="match status" value="1"/>
</dbReference>
<evidence type="ECO:0000313" key="8">
    <source>
        <dbReference type="EMBL" id="KAH9521118.1"/>
    </source>
</evidence>
<dbReference type="InterPro" id="IPR050087">
    <property type="entry name" value="AON_synthase_class-II"/>
</dbReference>
<reference evidence="8" key="1">
    <citation type="submission" date="2013-05" db="EMBL/GenBank/DDBJ databases">
        <authorList>
            <person name="Yim A.K.Y."/>
            <person name="Chan T.F."/>
            <person name="Ji K.M."/>
            <person name="Liu X.Y."/>
            <person name="Zhou J.W."/>
            <person name="Li R.Q."/>
            <person name="Yang K.Y."/>
            <person name="Li J."/>
            <person name="Li M."/>
            <person name="Law P.T.W."/>
            <person name="Wu Y.L."/>
            <person name="Cai Z.L."/>
            <person name="Qin H."/>
            <person name="Bao Y."/>
            <person name="Leung R.K.K."/>
            <person name="Ng P.K.S."/>
            <person name="Zou J."/>
            <person name="Zhong X.J."/>
            <person name="Ran P.X."/>
            <person name="Zhong N.S."/>
            <person name="Liu Z.G."/>
            <person name="Tsui S.K.W."/>
        </authorList>
    </citation>
    <scope>NUCLEOTIDE SEQUENCE</scope>
    <source>
        <strain evidence="8">Derf</strain>
        <tissue evidence="8">Whole organism</tissue>
    </source>
</reference>
<gene>
    <name evidence="8" type="ORF">DERF_004792</name>
</gene>